<dbReference type="SUPFAM" id="SSF57889">
    <property type="entry name" value="Cysteine-rich domain"/>
    <property type="match status" value="1"/>
</dbReference>
<feature type="compositionally biased region" description="Basic and acidic residues" evidence="20">
    <location>
        <begin position="944"/>
        <end position="956"/>
    </location>
</feature>
<evidence type="ECO:0000259" key="24">
    <source>
        <dbReference type="PROSITE" id="PS51285"/>
    </source>
</evidence>
<dbReference type="GO" id="GO:0007266">
    <property type="term" value="P:Rho protein signal transduction"/>
    <property type="evidence" value="ECO:0007669"/>
    <property type="project" value="TreeGrafter"/>
</dbReference>
<dbReference type="InterPro" id="IPR057529">
    <property type="entry name" value="MRCK/ROCK_PH"/>
</dbReference>
<dbReference type="GO" id="GO:0072518">
    <property type="term" value="F:Rho-dependent protein serine/threonine kinase activity"/>
    <property type="evidence" value="ECO:0007669"/>
    <property type="project" value="TreeGrafter"/>
</dbReference>
<dbReference type="InterPro" id="IPR000719">
    <property type="entry name" value="Prot_kinase_dom"/>
</dbReference>
<dbReference type="GO" id="GO:0048598">
    <property type="term" value="P:embryonic morphogenesis"/>
    <property type="evidence" value="ECO:0007669"/>
    <property type="project" value="TreeGrafter"/>
</dbReference>
<sequence length="1255" mass="145951">KNKSIDNFLNRYKDTISKIRELRMKAVDYEVVKVIGRGAFGEVQLVRHKDTRKVYAMKLLSKFEMIKRSDSAFFWEERDIMAFANSNWVVQLFYAFQDDRYLYMVMEYMPGGDLVNLMSNYDVPEKWARFYTAEVVLALDCIHSMGFIHRDVKPDNMLLDKAGHLKLADFGTCMKMNKDGMVRCDTAVGTPDYISPEVLKSQGGDGYYGRECDWWSVGVFLYEMLVGDTPFYADSLVGTYSKIMNHKNALTFPDDSDISKDAKSLICAFLTDREVRLGRNGVDEIKRHSFFKNDQWAWENIRETAAPVVPELSSDVDTSNFDDIEEDRGEEETFPIPKAFVGNQLPFVGFTYYQMTDCVSLISQLENLKKRIYQLEEQLHSEMQLRDEMEQKCRCLSVCFMLILDFLLFCFPDVIQSNLRKSMETNMSLLEKDKIMIQHRTTEHQRKAEQEAEKRRNLENEVSTLKEQLEDSRKMSQNNEKVAQLEANDLLRAESDTVVRLRKSHTEMGKSMSQLESVNRELQEKSRAAENVKQQLEKELLQLQTILDTERRTCSQGSEEIRELQARITGVQEDSKNLKHSLSKAELDRKQMQDRCNVLEKEKNSLEIDLNYKLKTLQQRLDQELTEHRITKAQLTDKYESIEETKSAAMHTVEQKVAEENTLRMRAESRVVEVEKQCSMLEFDLKQSVQKMEQLMKQKERLEEEVRELRVQLEQESGKRVLAQNELKNWTMEAERLKGSEKQLKQEINAALENKRSVEFQLAQLTKYQSRHLLQAVFSCFQTLYKTQVKELKEEIEEKNRQTQEALRKVQDLYSEKESLSAQLDLTMTKAESEQLARALQEEQYFELSQEHKKAASRYKQEISEKDSTIAQLEESNKTLTKDVEILSKEKTELNERLRAQEEGNIIASWLTCTLSPCIIITFLMSYCRVYCREGGAGKHRKGPLREGPEYRKNSEDPGITMFQLAEECTYRNELQMQLDSKESDIEQLREKLNDLQLRVDSSSVTSLQPDEVDSNIAESRLEGWLAIPNRANIKRYGWKKQYVVVSSKKILFYNDEQDKEQSNPSMVLDIDKLFHVRPVTQGDVYRAEADEIPRIFQILYANEGECRKEADMESVPQGDKTNCLPHKGHEFIPTLYHFPSNCEACSKPLWHVFKPPPALECRRCHVKCHKDHLDKKEDVIAPCKVNYDVTSARDMLLLALSQDEQKKWIGHLGKKIPKTPPSTFARASPRTMSTRSVANQSFRKNPKNMPGKPR</sequence>
<evidence type="ECO:0000259" key="23">
    <source>
        <dbReference type="PROSITE" id="PS50081"/>
    </source>
</evidence>
<evidence type="ECO:0000259" key="21">
    <source>
        <dbReference type="PROSITE" id="PS50003"/>
    </source>
</evidence>
<keyword evidence="15" id="KW-0460">Magnesium</keyword>
<feature type="coiled-coil region" evidence="19">
    <location>
        <begin position="685"/>
        <end position="823"/>
    </location>
</feature>
<evidence type="ECO:0000313" key="26">
    <source>
        <dbReference type="Proteomes" id="UP000694700"/>
    </source>
</evidence>
<evidence type="ECO:0000256" key="1">
    <source>
        <dbReference type="ARBA" id="ARBA00001946"/>
    </source>
</evidence>
<reference evidence="25" key="1">
    <citation type="submission" date="2025-08" db="UniProtKB">
        <authorList>
            <consortium name="Ensembl"/>
        </authorList>
    </citation>
    <scope>IDENTIFICATION</scope>
</reference>
<evidence type="ECO:0000256" key="13">
    <source>
        <dbReference type="ARBA" id="ARBA00022833"/>
    </source>
</evidence>
<keyword evidence="16 19" id="KW-0175">Coiled coil</keyword>
<dbReference type="GO" id="GO:0005856">
    <property type="term" value="C:cytoskeleton"/>
    <property type="evidence" value="ECO:0007669"/>
    <property type="project" value="UniProtKB-SubCell"/>
</dbReference>
<dbReference type="FunFam" id="3.30.200.20:FF:000072">
    <property type="entry name" value="Rho-associated protein kinase 2"/>
    <property type="match status" value="1"/>
</dbReference>
<feature type="coiled-coil region" evidence="19">
    <location>
        <begin position="856"/>
        <end position="904"/>
    </location>
</feature>
<evidence type="ECO:0000256" key="8">
    <source>
        <dbReference type="ARBA" id="ARBA00022679"/>
    </source>
</evidence>
<dbReference type="SUPFAM" id="SSF56112">
    <property type="entry name" value="Protein kinase-like (PK-like)"/>
    <property type="match status" value="1"/>
</dbReference>
<feature type="domain" description="PH" evidence="21">
    <location>
        <begin position="1019"/>
        <end position="1218"/>
    </location>
</feature>
<dbReference type="PROSITE" id="PS50003">
    <property type="entry name" value="PH_DOMAIN"/>
    <property type="match status" value="1"/>
</dbReference>
<dbReference type="GO" id="GO:0005737">
    <property type="term" value="C:cytoplasm"/>
    <property type="evidence" value="ECO:0007669"/>
    <property type="project" value="TreeGrafter"/>
</dbReference>
<dbReference type="InterPro" id="IPR001849">
    <property type="entry name" value="PH_domain"/>
</dbReference>
<dbReference type="InterPro" id="IPR011009">
    <property type="entry name" value="Kinase-like_dom_sf"/>
</dbReference>
<dbReference type="Gene3D" id="3.30.60.20">
    <property type="match status" value="1"/>
</dbReference>
<keyword evidence="12" id="KW-0418">Kinase</keyword>
<dbReference type="InterPro" id="IPR002219">
    <property type="entry name" value="PKC_DAG/PE"/>
</dbReference>
<dbReference type="PANTHER" id="PTHR22988:SF73">
    <property type="entry name" value="RHO-ASSOCIATED PROTEIN KINASE"/>
    <property type="match status" value="1"/>
</dbReference>
<dbReference type="CDD" id="cd20874">
    <property type="entry name" value="C1_ROCK1"/>
    <property type="match status" value="1"/>
</dbReference>
<feature type="region of interest" description="Disordered" evidence="20">
    <location>
        <begin position="441"/>
        <end position="462"/>
    </location>
</feature>
<dbReference type="GO" id="GO:0031032">
    <property type="term" value="P:actomyosin structure organization"/>
    <property type="evidence" value="ECO:0007669"/>
    <property type="project" value="TreeGrafter"/>
</dbReference>
<dbReference type="PROSITE" id="PS50011">
    <property type="entry name" value="PROTEIN_KINASE_DOM"/>
    <property type="match status" value="1"/>
</dbReference>
<keyword evidence="11" id="KW-0863">Zinc-finger</keyword>
<dbReference type="GO" id="GO:1901888">
    <property type="term" value="P:regulation of cell junction assembly"/>
    <property type="evidence" value="ECO:0007669"/>
    <property type="project" value="TreeGrafter"/>
</dbReference>
<keyword evidence="6" id="KW-0723">Serine/threonine-protein kinase</keyword>
<keyword evidence="14 18" id="KW-0067">ATP-binding</keyword>
<dbReference type="PROSITE" id="PS00107">
    <property type="entry name" value="PROTEIN_KINASE_ATP"/>
    <property type="match status" value="1"/>
</dbReference>
<feature type="region of interest" description="Disordered" evidence="20">
    <location>
        <begin position="937"/>
        <end position="957"/>
    </location>
</feature>
<evidence type="ECO:0000256" key="9">
    <source>
        <dbReference type="ARBA" id="ARBA00022723"/>
    </source>
</evidence>
<dbReference type="PANTHER" id="PTHR22988">
    <property type="entry name" value="MYOTONIC DYSTROPHY S/T KINASE-RELATED"/>
    <property type="match status" value="1"/>
</dbReference>
<feature type="coiled-coil region" evidence="19">
    <location>
        <begin position="358"/>
        <end position="392"/>
    </location>
</feature>
<keyword evidence="7" id="KW-0597">Phosphoprotein</keyword>
<evidence type="ECO:0000256" key="4">
    <source>
        <dbReference type="ARBA" id="ARBA00012513"/>
    </source>
</evidence>
<dbReference type="Proteomes" id="UP000694700">
    <property type="component" value="Unplaced"/>
</dbReference>
<dbReference type="PROSITE" id="PS51285">
    <property type="entry name" value="AGC_KINASE_CTER"/>
    <property type="match status" value="1"/>
</dbReference>
<evidence type="ECO:0000256" key="16">
    <source>
        <dbReference type="ARBA" id="ARBA00023054"/>
    </source>
</evidence>
<evidence type="ECO:0000256" key="3">
    <source>
        <dbReference type="ARBA" id="ARBA00009903"/>
    </source>
</evidence>
<evidence type="ECO:0000256" key="14">
    <source>
        <dbReference type="ARBA" id="ARBA00022840"/>
    </source>
</evidence>
<dbReference type="FunFam" id="1.10.510.10:FF:000047">
    <property type="entry name" value="Rho-associated protein kinase 1"/>
    <property type="match status" value="1"/>
</dbReference>
<evidence type="ECO:0000256" key="11">
    <source>
        <dbReference type="ARBA" id="ARBA00022771"/>
    </source>
</evidence>
<dbReference type="GO" id="GO:0005524">
    <property type="term" value="F:ATP binding"/>
    <property type="evidence" value="ECO:0007669"/>
    <property type="project" value="UniProtKB-UniRule"/>
</dbReference>
<dbReference type="Gene3D" id="1.10.510.10">
    <property type="entry name" value="Transferase(Phosphotransferase) domain 1"/>
    <property type="match status" value="1"/>
</dbReference>
<feature type="region of interest" description="Disordered" evidence="20">
    <location>
        <begin position="1214"/>
        <end position="1255"/>
    </location>
</feature>
<comment type="subcellular location">
    <subcellularLocation>
        <location evidence="2">Cytoplasm</location>
        <location evidence="2">Cytoskeleton</location>
    </subcellularLocation>
</comment>
<proteinExistence type="inferred from homology"/>
<feature type="coiled-coil region" evidence="19">
    <location>
        <begin position="512"/>
        <end position="645"/>
    </location>
</feature>
<evidence type="ECO:0000256" key="5">
    <source>
        <dbReference type="ARBA" id="ARBA00022490"/>
    </source>
</evidence>
<keyword evidence="8" id="KW-0808">Transferase</keyword>
<dbReference type="FunFam" id="3.30.60.20:FF:000036">
    <property type="entry name" value="Rho-associated protein kinase 1"/>
    <property type="match status" value="1"/>
</dbReference>
<dbReference type="EC" id="2.7.11.1" evidence="4"/>
<dbReference type="Gene3D" id="1.20.5.340">
    <property type="match status" value="1"/>
</dbReference>
<evidence type="ECO:0000256" key="18">
    <source>
        <dbReference type="PROSITE-ProRule" id="PRU10141"/>
    </source>
</evidence>
<evidence type="ECO:0000256" key="10">
    <source>
        <dbReference type="ARBA" id="ARBA00022741"/>
    </source>
</evidence>
<keyword evidence="13" id="KW-0862">Zinc</keyword>
<protein>
    <recommendedName>
        <fullName evidence="4">non-specific serine/threonine protein kinase</fullName>
        <ecNumber evidence="4">2.7.11.1</ecNumber>
    </recommendedName>
</protein>
<dbReference type="SMART" id="SM00220">
    <property type="entry name" value="S_TKc"/>
    <property type="match status" value="1"/>
</dbReference>
<dbReference type="PROSITE" id="PS00108">
    <property type="entry name" value="PROTEIN_KINASE_ST"/>
    <property type="match status" value="1"/>
</dbReference>
<feature type="binding site" evidence="18">
    <location>
        <position position="58"/>
    </location>
    <ligand>
        <name>ATP</name>
        <dbReference type="ChEBI" id="CHEBI:30616"/>
    </ligand>
</feature>
<dbReference type="Ensembl" id="ENSCCRT00015123934.1">
    <property type="protein sequence ID" value="ENSCCRP00015120119.1"/>
    <property type="gene ID" value="ENSCCRG00015046907.1"/>
</dbReference>
<dbReference type="CDD" id="cd01242">
    <property type="entry name" value="PH_ROCK"/>
    <property type="match status" value="1"/>
</dbReference>
<evidence type="ECO:0000256" key="7">
    <source>
        <dbReference type="ARBA" id="ARBA00022553"/>
    </source>
</evidence>
<keyword evidence="9" id="KW-0479">Metal-binding</keyword>
<keyword evidence="5" id="KW-0963">Cytoplasm</keyword>
<dbReference type="SMART" id="SM00233">
    <property type="entry name" value="PH"/>
    <property type="match status" value="1"/>
</dbReference>
<evidence type="ECO:0000256" key="12">
    <source>
        <dbReference type="ARBA" id="ARBA00022777"/>
    </source>
</evidence>
<dbReference type="InterPro" id="IPR000961">
    <property type="entry name" value="AGC-kinase_C"/>
</dbReference>
<comment type="cofactor">
    <cofactor evidence="1">
        <name>Mg(2+)</name>
        <dbReference type="ChEBI" id="CHEBI:18420"/>
    </cofactor>
</comment>
<dbReference type="SUPFAM" id="SSF50729">
    <property type="entry name" value="PH domain-like"/>
    <property type="match status" value="1"/>
</dbReference>
<evidence type="ECO:0000256" key="17">
    <source>
        <dbReference type="ARBA" id="ARBA00023212"/>
    </source>
</evidence>
<dbReference type="InterPro" id="IPR046349">
    <property type="entry name" value="C1-like_sf"/>
</dbReference>
<organism evidence="25 26">
    <name type="scientific">Cyprinus carpio</name>
    <name type="common">Common carp</name>
    <dbReference type="NCBI Taxonomy" id="7962"/>
    <lineage>
        <taxon>Eukaryota</taxon>
        <taxon>Metazoa</taxon>
        <taxon>Chordata</taxon>
        <taxon>Craniata</taxon>
        <taxon>Vertebrata</taxon>
        <taxon>Euteleostomi</taxon>
        <taxon>Actinopterygii</taxon>
        <taxon>Neopterygii</taxon>
        <taxon>Teleostei</taxon>
        <taxon>Ostariophysi</taxon>
        <taxon>Cypriniformes</taxon>
        <taxon>Cyprinidae</taxon>
        <taxon>Cyprininae</taxon>
        <taxon>Cyprinus</taxon>
    </lineage>
</organism>
<dbReference type="GO" id="GO:0008270">
    <property type="term" value="F:zinc ion binding"/>
    <property type="evidence" value="ECO:0007669"/>
    <property type="project" value="UniProtKB-KW"/>
</dbReference>
<dbReference type="GO" id="GO:0000281">
    <property type="term" value="P:mitotic cytokinesis"/>
    <property type="evidence" value="ECO:0007669"/>
    <property type="project" value="TreeGrafter"/>
</dbReference>
<feature type="domain" description="Phorbol-ester/DAG-type" evidence="23">
    <location>
        <begin position="1129"/>
        <end position="1184"/>
    </location>
</feature>
<keyword evidence="17" id="KW-0206">Cytoskeleton</keyword>
<dbReference type="CDD" id="cd05596">
    <property type="entry name" value="STKc_ROCK"/>
    <property type="match status" value="1"/>
</dbReference>
<evidence type="ECO:0000256" key="2">
    <source>
        <dbReference type="ARBA" id="ARBA00004245"/>
    </source>
</evidence>
<dbReference type="Gene3D" id="2.30.29.30">
    <property type="entry name" value="Pleckstrin-homology domain (PH domain)/Phosphotyrosine-binding domain (PTB)"/>
    <property type="match status" value="1"/>
</dbReference>
<evidence type="ECO:0000256" key="19">
    <source>
        <dbReference type="SAM" id="Coils"/>
    </source>
</evidence>
<evidence type="ECO:0000256" key="15">
    <source>
        <dbReference type="ARBA" id="ARBA00022842"/>
    </source>
</evidence>
<evidence type="ECO:0000256" key="6">
    <source>
        <dbReference type="ARBA" id="ARBA00022527"/>
    </source>
</evidence>
<feature type="compositionally biased region" description="Polar residues" evidence="20">
    <location>
        <begin position="1231"/>
        <end position="1244"/>
    </location>
</feature>
<dbReference type="SMART" id="SM00133">
    <property type="entry name" value="S_TK_X"/>
    <property type="match status" value="1"/>
</dbReference>
<feature type="coiled-coil region" evidence="19">
    <location>
        <begin position="972"/>
        <end position="1006"/>
    </location>
</feature>
<dbReference type="GO" id="GO:0030866">
    <property type="term" value="P:cortical actin cytoskeleton organization"/>
    <property type="evidence" value="ECO:0007669"/>
    <property type="project" value="TreeGrafter"/>
</dbReference>
<accession>A0A8C2BK12</accession>
<dbReference type="AlphaFoldDB" id="A0A8C2BK12"/>
<dbReference type="InterPro" id="IPR011993">
    <property type="entry name" value="PH-like_dom_sf"/>
</dbReference>
<dbReference type="InterPro" id="IPR050839">
    <property type="entry name" value="Rho-assoc_Ser/Thr_Kinase"/>
</dbReference>
<dbReference type="Pfam" id="PF00069">
    <property type="entry name" value="Pkinase"/>
    <property type="match status" value="1"/>
</dbReference>
<evidence type="ECO:0000259" key="22">
    <source>
        <dbReference type="PROSITE" id="PS50011"/>
    </source>
</evidence>
<dbReference type="Gene3D" id="3.30.200.20">
    <property type="entry name" value="Phosphorylase Kinase, domain 1"/>
    <property type="match status" value="1"/>
</dbReference>
<keyword evidence="10 18" id="KW-0547">Nucleotide-binding</keyword>
<feature type="domain" description="Protein kinase" evidence="22">
    <location>
        <begin position="29"/>
        <end position="291"/>
    </location>
</feature>
<name>A0A8C2BK12_CYPCA</name>
<dbReference type="FunFam" id="3.30.200.20:FF:001759">
    <property type="entry name" value="Rho-associated, coiled-coil-containing protein kinase 2b"/>
    <property type="match status" value="1"/>
</dbReference>
<dbReference type="Pfam" id="PF25346">
    <property type="entry name" value="PH_MRCK"/>
    <property type="match status" value="1"/>
</dbReference>
<evidence type="ECO:0000313" key="25">
    <source>
        <dbReference type="Ensembl" id="ENSCCRP00015120119.1"/>
    </source>
</evidence>
<dbReference type="InterPro" id="IPR008271">
    <property type="entry name" value="Ser/Thr_kinase_AS"/>
</dbReference>
<dbReference type="InterPro" id="IPR017441">
    <property type="entry name" value="Protein_kinase_ATP_BS"/>
</dbReference>
<comment type="similarity">
    <text evidence="3">Belongs to the protein kinase superfamily. AGC Ser/Thr protein kinase family.</text>
</comment>
<dbReference type="FunFam" id="2.30.29.30:FF:000033">
    <property type="entry name" value="Rho-associated protein kinase 2"/>
    <property type="match status" value="1"/>
</dbReference>
<evidence type="ECO:0000256" key="20">
    <source>
        <dbReference type="SAM" id="MobiDB-lite"/>
    </source>
</evidence>
<dbReference type="SMART" id="SM00109">
    <property type="entry name" value="C1"/>
    <property type="match status" value="1"/>
</dbReference>
<feature type="compositionally biased region" description="Basic and acidic residues" evidence="20">
    <location>
        <begin position="441"/>
        <end position="459"/>
    </location>
</feature>
<feature type="domain" description="AGC-kinase C-terminal" evidence="24">
    <location>
        <begin position="294"/>
        <end position="362"/>
    </location>
</feature>
<dbReference type="PROSITE" id="PS50081">
    <property type="entry name" value="ZF_DAG_PE_2"/>
    <property type="match status" value="1"/>
</dbReference>